<name>A0ABR8LLQ3_9ALTE</name>
<gene>
    <name evidence="3" type="ORF">HHX48_03725</name>
</gene>
<proteinExistence type="inferred from homology"/>
<dbReference type="EMBL" id="JABBXD010000001">
    <property type="protein sequence ID" value="MBD3584844.1"/>
    <property type="molecule type" value="Genomic_DNA"/>
</dbReference>
<accession>A0ABR8LLQ3</accession>
<evidence type="ECO:0000313" key="4">
    <source>
        <dbReference type="Proteomes" id="UP000624419"/>
    </source>
</evidence>
<dbReference type="Pfam" id="PF02657">
    <property type="entry name" value="SufE"/>
    <property type="match status" value="1"/>
</dbReference>
<dbReference type="PANTHER" id="PTHR43597">
    <property type="entry name" value="SULFUR ACCEPTOR PROTEIN CSDE"/>
    <property type="match status" value="1"/>
</dbReference>
<dbReference type="PANTHER" id="PTHR43597:SF5">
    <property type="entry name" value="SUFE-LIKE PROTEIN 2, CHLOROPLASTIC"/>
    <property type="match status" value="1"/>
</dbReference>
<dbReference type="Proteomes" id="UP000624419">
    <property type="component" value="Unassembled WGS sequence"/>
</dbReference>
<dbReference type="SUPFAM" id="SSF82649">
    <property type="entry name" value="SufE/NifU"/>
    <property type="match status" value="1"/>
</dbReference>
<dbReference type="Gene3D" id="3.90.1010.10">
    <property type="match status" value="1"/>
</dbReference>
<sequence length="135" mass="14546">MNSELLPLAQAVATARGWDEVTRHVMLAGKTLPAPDSALAIPQNQVAGCQSLVYLWNGQATEKPMTFQGWSDAKIIRGVLAILLEKANALSSQQILNYDFASYLDQIGLSRHLSQSRADGITQVIGRLRVLAGGS</sequence>
<keyword evidence="4" id="KW-1185">Reference proteome</keyword>
<comment type="caution">
    <text evidence="3">The sequence shown here is derived from an EMBL/GenBank/DDBJ whole genome shotgun (WGS) entry which is preliminary data.</text>
</comment>
<feature type="domain" description="Fe-S metabolism associated" evidence="2">
    <location>
        <begin position="12"/>
        <end position="129"/>
    </location>
</feature>
<protein>
    <submittedName>
        <fullName evidence="3">SufE family protein</fullName>
    </submittedName>
</protein>
<organism evidence="3 4">
    <name type="scientific">Salinimonas profundi</name>
    <dbReference type="NCBI Taxonomy" id="2729140"/>
    <lineage>
        <taxon>Bacteria</taxon>
        <taxon>Pseudomonadati</taxon>
        <taxon>Pseudomonadota</taxon>
        <taxon>Gammaproteobacteria</taxon>
        <taxon>Alteromonadales</taxon>
        <taxon>Alteromonadaceae</taxon>
        <taxon>Alteromonas/Salinimonas group</taxon>
        <taxon>Salinimonas</taxon>
    </lineage>
</organism>
<comment type="similarity">
    <text evidence="1">Belongs to the SufE family.</text>
</comment>
<dbReference type="InterPro" id="IPR003808">
    <property type="entry name" value="Fe-S_metab-assoc_dom"/>
</dbReference>
<evidence type="ECO:0000256" key="1">
    <source>
        <dbReference type="ARBA" id="ARBA00010282"/>
    </source>
</evidence>
<reference evidence="3 4" key="1">
    <citation type="submission" date="2020-04" db="EMBL/GenBank/DDBJ databases">
        <title>Salinimonas sp. HHU 13199.</title>
        <authorList>
            <person name="Cui X."/>
            <person name="Zhang D."/>
        </authorList>
    </citation>
    <scope>NUCLEOTIDE SEQUENCE [LARGE SCALE GENOMIC DNA]</scope>
    <source>
        <strain evidence="3 4">HHU 13199</strain>
    </source>
</reference>
<evidence type="ECO:0000313" key="3">
    <source>
        <dbReference type="EMBL" id="MBD3584844.1"/>
    </source>
</evidence>
<dbReference type="RefSeq" id="WP_191022308.1">
    <property type="nucleotide sequence ID" value="NZ_JABBXD010000001.1"/>
</dbReference>
<evidence type="ECO:0000259" key="2">
    <source>
        <dbReference type="Pfam" id="PF02657"/>
    </source>
</evidence>